<dbReference type="PROSITE" id="PS50076">
    <property type="entry name" value="DNAJ_2"/>
    <property type="match status" value="1"/>
</dbReference>
<dbReference type="Proteomes" id="UP000077315">
    <property type="component" value="Unassembled WGS sequence"/>
</dbReference>
<dbReference type="InParanoid" id="A0A167NMU9"/>
<dbReference type="SUPFAM" id="SSF46565">
    <property type="entry name" value="Chaperone J-domain"/>
    <property type="match status" value="1"/>
</dbReference>
<keyword evidence="3" id="KW-1185">Reference proteome</keyword>
<evidence type="ECO:0000313" key="3">
    <source>
        <dbReference type="Proteomes" id="UP000077315"/>
    </source>
</evidence>
<dbReference type="PANTHER" id="PTHR44825">
    <property type="match status" value="1"/>
</dbReference>
<protein>
    <recommendedName>
        <fullName evidence="1">J domain-containing protein</fullName>
    </recommendedName>
</protein>
<dbReference type="Pfam" id="PF00226">
    <property type="entry name" value="DnaJ"/>
    <property type="match status" value="1"/>
</dbReference>
<sequence length="218" mass="25412">MAQKVFSTKQRYMWVDEVLSASNYYDMLDIPSNATPEDIRQAYIKKSRVCHPDRFVPPYPPATESFQALSLAYNTLRVPNSRWKYDMKRQCSYTYHNTLDTDDPFEHLYNEILQGQFHTLRTVLMVNTCCTIARFEILQIYELQSKQRELSYFDIRLRLQHSISISKILISLPLRASTFASNPTQKQTPPADNGLLGSKVEQFLKNVLRVLEIGEAYI</sequence>
<dbReference type="InterPro" id="IPR001623">
    <property type="entry name" value="DnaJ_domain"/>
</dbReference>
<dbReference type="AlphaFoldDB" id="A0A167NMU9"/>
<gene>
    <name evidence="2" type="ORF">PHYBLDRAFT_59834</name>
</gene>
<dbReference type="GeneID" id="29001472"/>
<dbReference type="PRINTS" id="PR00625">
    <property type="entry name" value="JDOMAIN"/>
</dbReference>
<dbReference type="CDD" id="cd06257">
    <property type="entry name" value="DnaJ"/>
    <property type="match status" value="1"/>
</dbReference>
<reference evidence="3" key="1">
    <citation type="submission" date="2015-06" db="EMBL/GenBank/DDBJ databases">
        <title>Expansion of signal transduction pathways in fungi by whole-genome duplication.</title>
        <authorList>
            <consortium name="DOE Joint Genome Institute"/>
            <person name="Corrochano L.M."/>
            <person name="Kuo A."/>
            <person name="Marcet-Houben M."/>
            <person name="Polaino S."/>
            <person name="Salamov A."/>
            <person name="Villalobos J.M."/>
            <person name="Alvarez M.I."/>
            <person name="Avalos J."/>
            <person name="Benito E.P."/>
            <person name="Benoit I."/>
            <person name="Burger G."/>
            <person name="Camino L.P."/>
            <person name="Canovas D."/>
            <person name="Cerda-Olmedo E."/>
            <person name="Cheng J.-F."/>
            <person name="Dominguez A."/>
            <person name="Elias M."/>
            <person name="Eslava A.P."/>
            <person name="Glaser F."/>
            <person name="Grimwood J."/>
            <person name="Gutierrez G."/>
            <person name="Heitman J."/>
            <person name="Henrissat B."/>
            <person name="Iturriaga E.A."/>
            <person name="Lang B.F."/>
            <person name="Lavin J.L."/>
            <person name="Lee S."/>
            <person name="Li W."/>
            <person name="Lindquist E."/>
            <person name="Lopez-Garcia S."/>
            <person name="Luque E.M."/>
            <person name="Marcos A.T."/>
            <person name="Martin J."/>
            <person name="McCluskey K."/>
            <person name="Medina H.R."/>
            <person name="Miralles-Duran A."/>
            <person name="Miyazaki A."/>
            <person name="Munoz-Torres E."/>
            <person name="Oguiza J.A."/>
            <person name="Ohm R."/>
            <person name="Olmedo M."/>
            <person name="Orejas M."/>
            <person name="Ortiz-Castellanos L."/>
            <person name="Pisabarro A.G."/>
            <person name="Rodriguez-Romero J."/>
            <person name="Ruiz-Herrera J."/>
            <person name="Ruiz-Vazquez R."/>
            <person name="Sanz C."/>
            <person name="Schackwitz W."/>
            <person name="Schmutz J."/>
            <person name="Shahriari M."/>
            <person name="Shelest E."/>
            <person name="Silva-Franco F."/>
            <person name="Soanes D."/>
            <person name="Syed K."/>
            <person name="Tagua V.G."/>
            <person name="Talbot N.J."/>
            <person name="Thon M."/>
            <person name="De vries R.P."/>
            <person name="Wiebenga A."/>
            <person name="Yadav J.S."/>
            <person name="Braun E.L."/>
            <person name="Baker S."/>
            <person name="Garre V."/>
            <person name="Horwitz B."/>
            <person name="Torres-Martinez S."/>
            <person name="Idnurm A."/>
            <person name="Herrera-Estrella A."/>
            <person name="Gabaldon T."/>
            <person name="Grigoriev I.V."/>
        </authorList>
    </citation>
    <scope>NUCLEOTIDE SEQUENCE [LARGE SCALE GENOMIC DNA]</scope>
    <source>
        <strain evidence="3">NRRL 1555(-)</strain>
    </source>
</reference>
<dbReference type="EMBL" id="KV440976">
    <property type="protein sequence ID" value="OAD76300.1"/>
    <property type="molecule type" value="Genomic_DNA"/>
</dbReference>
<dbReference type="RefSeq" id="XP_018294340.1">
    <property type="nucleotide sequence ID" value="XM_018440566.1"/>
</dbReference>
<dbReference type="VEuPathDB" id="FungiDB:PHYBLDRAFT_59834"/>
<evidence type="ECO:0000313" key="2">
    <source>
        <dbReference type="EMBL" id="OAD76300.1"/>
    </source>
</evidence>
<dbReference type="OrthoDB" id="259708at2759"/>
<dbReference type="InterPro" id="IPR052763">
    <property type="entry name" value="DnaJ_C4"/>
</dbReference>
<dbReference type="SMART" id="SM00271">
    <property type="entry name" value="DnaJ"/>
    <property type="match status" value="1"/>
</dbReference>
<organism evidence="2 3">
    <name type="scientific">Phycomyces blakesleeanus (strain ATCC 8743b / DSM 1359 / FGSC 10004 / NBRC 33097 / NRRL 1555)</name>
    <dbReference type="NCBI Taxonomy" id="763407"/>
    <lineage>
        <taxon>Eukaryota</taxon>
        <taxon>Fungi</taxon>
        <taxon>Fungi incertae sedis</taxon>
        <taxon>Mucoromycota</taxon>
        <taxon>Mucoromycotina</taxon>
        <taxon>Mucoromycetes</taxon>
        <taxon>Mucorales</taxon>
        <taxon>Phycomycetaceae</taxon>
        <taxon>Phycomyces</taxon>
    </lineage>
</organism>
<accession>A0A167NMU9</accession>
<proteinExistence type="predicted"/>
<name>A0A167NMU9_PHYB8</name>
<dbReference type="STRING" id="763407.A0A167NMU9"/>
<feature type="domain" description="J" evidence="1">
    <location>
        <begin position="23"/>
        <end position="89"/>
    </location>
</feature>
<evidence type="ECO:0000259" key="1">
    <source>
        <dbReference type="PROSITE" id="PS50076"/>
    </source>
</evidence>
<dbReference type="PANTHER" id="PTHR44825:SF1">
    <property type="entry name" value="DNAJ HOMOLOG SUBFAMILY C MEMBER 4"/>
    <property type="match status" value="1"/>
</dbReference>
<dbReference type="Gene3D" id="1.10.287.110">
    <property type="entry name" value="DnaJ domain"/>
    <property type="match status" value="1"/>
</dbReference>
<dbReference type="InterPro" id="IPR036869">
    <property type="entry name" value="J_dom_sf"/>
</dbReference>